<feature type="signal peptide" evidence="1">
    <location>
        <begin position="1"/>
        <end position="18"/>
    </location>
</feature>
<dbReference type="InterPro" id="IPR013211">
    <property type="entry name" value="LVIVD"/>
</dbReference>
<keyword evidence="3" id="KW-1185">Reference proteome</keyword>
<organism evidence="2 3">
    <name type="scientific">Dokdonella ginsengisoli</name>
    <dbReference type="NCBI Taxonomy" id="363846"/>
    <lineage>
        <taxon>Bacteria</taxon>
        <taxon>Pseudomonadati</taxon>
        <taxon>Pseudomonadota</taxon>
        <taxon>Gammaproteobacteria</taxon>
        <taxon>Lysobacterales</taxon>
        <taxon>Rhodanobacteraceae</taxon>
        <taxon>Dokdonella</taxon>
    </lineage>
</organism>
<dbReference type="InterPro" id="IPR011044">
    <property type="entry name" value="Quino_amine_DH_bsu"/>
</dbReference>
<evidence type="ECO:0000256" key="1">
    <source>
        <dbReference type="SAM" id="SignalP"/>
    </source>
</evidence>
<dbReference type="EMBL" id="JBHSHD010000016">
    <property type="protein sequence ID" value="MFC4822204.1"/>
    <property type="molecule type" value="Genomic_DNA"/>
</dbReference>
<name>A0ABV9R0K1_9GAMM</name>
<sequence length="685" mass="73001">MRIPLALALGACCHAAGAAPANPQAPSAQPLSFQRALGGQLRDPVVSGDYVYVPGGRIVSTWNYADPAAPRLLATTGAQPAQGVISGLARWGDHLYASWYSGLDNSGIAVYSLADPASPVLVSQFDDYPAFTLKNLWAISAANGYLYAFDRENGLFYGDLTADPLHPAMRHHELPFAGPIYYEGAVAHGSRLYASGFSGLLDVQWHFCTSYDVAEPAAPAAGADCGSGERPMHARSRVQPPYALSFGMDNVTLFDVADPDAMVVAGSLEDVSAVDGFLSGDYVYALGHDGIDVVDFSDRANPVLAAHAPIQLPGTPDLFAGTSVTPYAQGALVLDGADRLVRLDVTAPTAPRVASEAWQPGGSFARNIAMARGKAVLLQGTYGLGIADATDLTPQARFDIPQTRHTLNDVADFAVAGDVAYLPSPYTGLHVVDLSDPLRPVELARTPIFIAEGAWMWIAEQDGFLYLGRGGYSNNWLKIIDASDPSNLVLRGDVPVPRIDRLQVHGRYAYGADDDIYSSTSGLRVFDVGDPDAPVEIALYQGCPGAEGFASHPVLDVELAADGARAYVACHDRLHILDIGNPAQPTLLGEYAPPAIEFLWSGRAVATRGDRAWFSDYNGVHELDVGDPAHPRLLKVHETGLMPATRLRALDDGRVFAFEDLMGMHQFGPVDEAIFRDGFDGGSTP</sequence>
<dbReference type="RefSeq" id="WP_380022485.1">
    <property type="nucleotide sequence ID" value="NZ_JBHSHD010000016.1"/>
</dbReference>
<dbReference type="Proteomes" id="UP001595886">
    <property type="component" value="Unassembled WGS sequence"/>
</dbReference>
<reference evidence="3" key="1">
    <citation type="journal article" date="2019" name="Int. J. Syst. Evol. Microbiol.">
        <title>The Global Catalogue of Microorganisms (GCM) 10K type strain sequencing project: providing services to taxonomists for standard genome sequencing and annotation.</title>
        <authorList>
            <consortium name="The Broad Institute Genomics Platform"/>
            <consortium name="The Broad Institute Genome Sequencing Center for Infectious Disease"/>
            <person name="Wu L."/>
            <person name="Ma J."/>
        </authorList>
    </citation>
    <scope>NUCLEOTIDE SEQUENCE [LARGE SCALE GENOMIC DNA]</scope>
    <source>
        <strain evidence="3">CCUG 30340</strain>
    </source>
</reference>
<comment type="caution">
    <text evidence="2">The sequence shown here is derived from an EMBL/GenBank/DDBJ whole genome shotgun (WGS) entry which is preliminary data.</text>
</comment>
<evidence type="ECO:0000313" key="2">
    <source>
        <dbReference type="EMBL" id="MFC4822204.1"/>
    </source>
</evidence>
<protein>
    <submittedName>
        <fullName evidence="2">LVIVD repeat-containing protein</fullName>
    </submittedName>
</protein>
<feature type="chain" id="PRO_5047185661" evidence="1">
    <location>
        <begin position="19"/>
        <end position="685"/>
    </location>
</feature>
<dbReference type="SUPFAM" id="SSF50969">
    <property type="entry name" value="YVTN repeat-like/Quinoprotein amine dehydrogenase"/>
    <property type="match status" value="2"/>
</dbReference>
<dbReference type="Pfam" id="PF08309">
    <property type="entry name" value="LVIVD"/>
    <property type="match status" value="4"/>
</dbReference>
<gene>
    <name evidence="2" type="ORF">ACFO6Q_17895</name>
</gene>
<accession>A0ABV9R0K1</accession>
<proteinExistence type="predicted"/>
<evidence type="ECO:0000313" key="3">
    <source>
        <dbReference type="Proteomes" id="UP001595886"/>
    </source>
</evidence>
<keyword evidence="1" id="KW-0732">Signal</keyword>